<evidence type="ECO:0000259" key="7">
    <source>
        <dbReference type="Pfam" id="PF03470"/>
    </source>
</evidence>
<organism evidence="8 9">
    <name type="scientific">Quercus lobata</name>
    <name type="common">Valley oak</name>
    <dbReference type="NCBI Taxonomy" id="97700"/>
    <lineage>
        <taxon>Eukaryota</taxon>
        <taxon>Viridiplantae</taxon>
        <taxon>Streptophyta</taxon>
        <taxon>Embryophyta</taxon>
        <taxon>Tracheophyta</taxon>
        <taxon>Spermatophyta</taxon>
        <taxon>Magnoliopsida</taxon>
        <taxon>eudicotyledons</taxon>
        <taxon>Gunneridae</taxon>
        <taxon>Pentapetalae</taxon>
        <taxon>rosids</taxon>
        <taxon>fabids</taxon>
        <taxon>Fagales</taxon>
        <taxon>Fagaceae</taxon>
        <taxon>Quercus</taxon>
    </lineage>
</organism>
<reference evidence="9" key="1">
    <citation type="journal article" date="2016" name="G3 (Bethesda)">
        <title>First Draft Assembly and Annotation of the Genome of a California Endemic Oak Quercus lobata Nee (Fagaceae).</title>
        <authorList>
            <person name="Sork V.L."/>
            <person name="Fitz-Gibbon S.T."/>
            <person name="Puiu D."/>
            <person name="Crepeau M."/>
            <person name="Gugger P.F."/>
            <person name="Sherman R."/>
            <person name="Stevens K."/>
            <person name="Langley C.H."/>
            <person name="Pellegrini M."/>
            <person name="Salzberg S.L."/>
        </authorList>
    </citation>
    <scope>NUCLEOTIDE SEQUENCE [LARGE SCALE GENOMIC DNA]</scope>
    <source>
        <strain evidence="9">cv. SW786</strain>
    </source>
</reference>
<dbReference type="Pfam" id="PF03468">
    <property type="entry name" value="XS"/>
    <property type="match status" value="1"/>
</dbReference>
<name>A0A7N2L267_QUELO</name>
<dbReference type="GO" id="GO:0031047">
    <property type="term" value="P:regulatory ncRNA-mediated gene silencing"/>
    <property type="evidence" value="ECO:0007669"/>
    <property type="project" value="UniProtKB-KW"/>
</dbReference>
<dbReference type="InParanoid" id="A0A7N2L267"/>
<dbReference type="InterPro" id="IPR044287">
    <property type="entry name" value="SGS3"/>
</dbReference>
<evidence type="ECO:0000259" key="6">
    <source>
        <dbReference type="Pfam" id="PF03468"/>
    </source>
</evidence>
<evidence type="ECO:0000313" key="9">
    <source>
        <dbReference type="Proteomes" id="UP000594261"/>
    </source>
</evidence>
<protein>
    <submittedName>
        <fullName evidence="8">Uncharacterized protein</fullName>
    </submittedName>
</protein>
<sequence>MEFIQRQVPEKAGGNPLMADNTDPFPKLSSVYKNSHPQVNQLNHHIANINLNSKASDCNVTPRESHNRAGSSAARPWFPQNSMQTQNADLKNSNDRVNAWIQQSKGPWQNNYIGQQPVVSPPLRQGSFWSAGVDHTQSSDSKNGQLNDEIISNSHCVDDEKNDSDHFEIVCDSDDDLSNYDSDLDSSEVSYETFKKSKWFVTFFESMDKLPTEEINLPSRQWHCPACKGAPGAIDWYRGLQPLMHHARNKQARRVKLHRKFVEILDQELQRKGTSLTLSGEAYGKWEGLDAKVNDHEIVWPPMVVIMNTRYQQDDNNKWNGMGNQELLDYFSLYSALKARHSYGPKGHRGISVLIFESSAAGYLEAARLHKHFKEQGRDRDAWGRCKTPFCLGGKRQLYGYMAVKDDLDIFNQHAHGRSNLKFEMRSYQEMVESKIKDINDDKQQITWFKERVIKEKKHSQTLAATLSQVSEKLRRATEENRIVRERVKIQREENKEEMDAQEQFFKDQIKAIQQAIDAKEDSFEQLQQQEREKVKMTNSSKIEDLRIRQQEIARFIQFQDKEMEQFVDERDKLDRDHEYMKRKLRQRYWKEEVELEKKYETKITQLMEKYAPSSSSGTNSQ</sequence>
<evidence type="ECO:0000256" key="4">
    <source>
        <dbReference type="SAM" id="Coils"/>
    </source>
</evidence>
<accession>A0A7N2L267</accession>
<dbReference type="CDD" id="cd12266">
    <property type="entry name" value="RRM_like_XS"/>
    <property type="match status" value="1"/>
</dbReference>
<dbReference type="InterPro" id="IPR005380">
    <property type="entry name" value="XS_domain"/>
</dbReference>
<evidence type="ECO:0000256" key="2">
    <source>
        <dbReference type="ARBA" id="ARBA00023158"/>
    </source>
</evidence>
<gene>
    <name evidence="8" type="primary">LOC115977459</name>
</gene>
<dbReference type="RefSeq" id="XP_030955173.1">
    <property type="nucleotide sequence ID" value="XM_031099313.1"/>
</dbReference>
<evidence type="ECO:0000256" key="3">
    <source>
        <dbReference type="ARBA" id="ARBA00024022"/>
    </source>
</evidence>
<dbReference type="KEGG" id="qlo:115977459"/>
<dbReference type="InterPro" id="IPR005381">
    <property type="entry name" value="Znf-XS_domain"/>
</dbReference>
<dbReference type="GeneID" id="115977459"/>
<keyword evidence="2" id="KW-0943">RNA-mediated gene silencing</keyword>
<feature type="coiled-coil region" evidence="4">
    <location>
        <begin position="460"/>
        <end position="533"/>
    </location>
</feature>
<feature type="region of interest" description="Disordered" evidence="5">
    <location>
        <begin position="123"/>
        <end position="147"/>
    </location>
</feature>
<proteinExistence type="inferred from homology"/>
<dbReference type="InterPro" id="IPR038588">
    <property type="entry name" value="XS_domain_sf"/>
</dbReference>
<feature type="domain" description="XS" evidence="6">
    <location>
        <begin position="295"/>
        <end position="408"/>
    </location>
</feature>
<dbReference type="OMA" id="CPVQAGF"/>
<feature type="region of interest" description="Disordered" evidence="5">
    <location>
        <begin position="58"/>
        <end position="87"/>
    </location>
</feature>
<dbReference type="GO" id="GO:0051607">
    <property type="term" value="P:defense response to virus"/>
    <property type="evidence" value="ECO:0007669"/>
    <property type="project" value="InterPro"/>
</dbReference>
<dbReference type="Pfam" id="PF03470">
    <property type="entry name" value="zf-XS"/>
    <property type="match status" value="1"/>
</dbReference>
<dbReference type="PANTHER" id="PTHR46602">
    <property type="entry name" value="PROTEIN SUPPRESSOR OF GENE SILENCING 3"/>
    <property type="match status" value="1"/>
</dbReference>
<feature type="domain" description="Zinc finger-XS" evidence="7">
    <location>
        <begin position="224"/>
        <end position="261"/>
    </location>
</feature>
<dbReference type="AlphaFoldDB" id="A0A7N2L267"/>
<feature type="compositionally biased region" description="Polar residues" evidence="5">
    <location>
        <begin position="135"/>
        <end position="147"/>
    </location>
</feature>
<comment type="similarity">
    <text evidence="3">Belongs to the SGS3 family.</text>
</comment>
<dbReference type="OrthoDB" id="1936239at2759"/>
<dbReference type="Proteomes" id="UP000594261">
    <property type="component" value="Chromosome 2"/>
</dbReference>
<reference evidence="8" key="2">
    <citation type="submission" date="2021-01" db="UniProtKB">
        <authorList>
            <consortium name="EnsemblPlants"/>
        </authorList>
    </citation>
    <scope>IDENTIFICATION</scope>
</reference>
<dbReference type="PANTHER" id="PTHR46602:SF6">
    <property type="entry name" value="XS DOMAIN-CONTAINING PROTEIN-RELATED"/>
    <property type="match status" value="1"/>
</dbReference>
<keyword evidence="9" id="KW-1185">Reference proteome</keyword>
<evidence type="ECO:0000256" key="5">
    <source>
        <dbReference type="SAM" id="MobiDB-lite"/>
    </source>
</evidence>
<evidence type="ECO:0000313" key="8">
    <source>
        <dbReference type="EnsemblPlants" id="QL02p098579:mrna"/>
    </source>
</evidence>
<dbReference type="Gramene" id="QL02p098579:mrna">
    <property type="protein sequence ID" value="QL02p098579:mrna"/>
    <property type="gene ID" value="QL02p098579"/>
</dbReference>
<keyword evidence="1 4" id="KW-0175">Coiled coil</keyword>
<evidence type="ECO:0000256" key="1">
    <source>
        <dbReference type="ARBA" id="ARBA00023054"/>
    </source>
</evidence>
<dbReference type="Gene3D" id="3.30.70.2890">
    <property type="entry name" value="XS domain"/>
    <property type="match status" value="1"/>
</dbReference>
<feature type="region of interest" description="Disordered" evidence="5">
    <location>
        <begin position="1"/>
        <end position="20"/>
    </location>
</feature>
<dbReference type="EnsemblPlants" id="QL02p098579:mrna">
    <property type="protein sequence ID" value="QL02p098579:mrna"/>
    <property type="gene ID" value="QL02p098579"/>
</dbReference>